<evidence type="ECO:0000256" key="12">
    <source>
        <dbReference type="ARBA" id="ARBA00047761"/>
    </source>
</evidence>
<evidence type="ECO:0000256" key="13">
    <source>
        <dbReference type="ARBA" id="ARBA00048336"/>
    </source>
</evidence>
<evidence type="ECO:0000256" key="1">
    <source>
        <dbReference type="ARBA" id="ARBA00004123"/>
    </source>
</evidence>
<evidence type="ECO:0000256" key="11">
    <source>
        <dbReference type="ARBA" id="ARBA00023242"/>
    </source>
</evidence>
<evidence type="ECO:0000256" key="6">
    <source>
        <dbReference type="ARBA" id="ARBA00022792"/>
    </source>
</evidence>
<dbReference type="InterPro" id="IPR000340">
    <property type="entry name" value="Dual-sp_phosphatase_cat-dom"/>
</dbReference>
<dbReference type="Bgee" id="734809">
    <property type="expression patterns" value="Expressed in oocyte and 19 other cell types or tissues"/>
</dbReference>
<dbReference type="OrthoDB" id="285418at2759"/>
<dbReference type="EMBL" id="BC106454">
    <property type="protein sequence ID" value="AAI06455.1"/>
    <property type="molecule type" value="mRNA"/>
</dbReference>
<evidence type="ECO:0000256" key="4">
    <source>
        <dbReference type="ARBA" id="ARBA00008601"/>
    </source>
</evidence>
<dbReference type="PROSITE" id="PS50054">
    <property type="entry name" value="TYR_PHOSPHATASE_DUAL"/>
    <property type="match status" value="1"/>
</dbReference>
<proteinExistence type="evidence at transcript level"/>
<evidence type="ECO:0000259" key="15">
    <source>
        <dbReference type="PROSITE" id="PS50056"/>
    </source>
</evidence>
<dbReference type="RefSeq" id="NP_001089745.1">
    <property type="nucleotide sequence ID" value="NM_001096276.1"/>
</dbReference>
<protein>
    <submittedName>
        <fullName evidence="18">Dual specificity phosphatase 18 L homeolog</fullName>
    </submittedName>
    <submittedName>
        <fullName evidence="16">MGC131167 protein</fullName>
    </submittedName>
</protein>
<dbReference type="PROSITE" id="PS50056">
    <property type="entry name" value="TYR_PHOSPHATASE_2"/>
    <property type="match status" value="1"/>
</dbReference>
<keyword evidence="7" id="KW-0378">Hydrolase</keyword>
<keyword evidence="9" id="KW-0496">Mitochondrion</keyword>
<dbReference type="AGR" id="Xenbase:XB-GENE-1018369"/>
<dbReference type="Gene3D" id="3.90.190.10">
    <property type="entry name" value="Protein tyrosine phosphatase superfamily"/>
    <property type="match status" value="1"/>
</dbReference>
<dbReference type="GO" id="GO:0005743">
    <property type="term" value="C:mitochondrial inner membrane"/>
    <property type="evidence" value="ECO:0007669"/>
    <property type="project" value="UniProtKB-SubCell"/>
</dbReference>
<dbReference type="GO" id="GO:0004725">
    <property type="term" value="F:protein tyrosine phosphatase activity"/>
    <property type="evidence" value="ECO:0007669"/>
    <property type="project" value="TreeGrafter"/>
</dbReference>
<dbReference type="CTD" id="734809"/>
<keyword evidence="10" id="KW-0472">Membrane</keyword>
<keyword evidence="17" id="KW-1185">Reference proteome</keyword>
<dbReference type="PRINTS" id="PR01908">
    <property type="entry name" value="ADSPHPHTASE"/>
</dbReference>
<dbReference type="AlphaFoldDB" id="Q3KQ00"/>
<dbReference type="GeneID" id="734809"/>
<reference evidence="18" key="1">
    <citation type="journal article" date="2002" name="Dev. Dyn.">
        <title>Genetic and genomic tools for Xenopus research: The NIH Xenopus initiative.</title>
        <authorList>
            <person name="Klein S.L."/>
            <person name="Strausberg R.L."/>
            <person name="Wagner L."/>
            <person name="Pontius J."/>
            <person name="Clifton S.W."/>
            <person name="Richardson P."/>
        </authorList>
    </citation>
    <scope>NUCLEOTIDE SEQUENCE</scope>
</reference>
<dbReference type="Pfam" id="PF00782">
    <property type="entry name" value="DSPc"/>
    <property type="match status" value="1"/>
</dbReference>
<dbReference type="Xenbase" id="XB-GENE-1018369">
    <property type="gene designation" value="dusp18.L"/>
</dbReference>
<comment type="catalytic activity">
    <reaction evidence="12">
        <text>O-phospho-L-seryl-[protein] + H2O = L-seryl-[protein] + phosphate</text>
        <dbReference type="Rhea" id="RHEA:20629"/>
        <dbReference type="Rhea" id="RHEA-COMP:9863"/>
        <dbReference type="Rhea" id="RHEA-COMP:11604"/>
        <dbReference type="ChEBI" id="CHEBI:15377"/>
        <dbReference type="ChEBI" id="CHEBI:29999"/>
        <dbReference type="ChEBI" id="CHEBI:43474"/>
        <dbReference type="ChEBI" id="CHEBI:83421"/>
        <dbReference type="EC" id="3.1.3.16"/>
    </reaction>
</comment>
<accession>Q3KQ00</accession>
<evidence type="ECO:0000256" key="2">
    <source>
        <dbReference type="ARBA" id="ARBA00004496"/>
    </source>
</evidence>
<organism evidence="16">
    <name type="scientific">Xenopus laevis</name>
    <name type="common">African clawed frog</name>
    <dbReference type="NCBI Taxonomy" id="8355"/>
    <lineage>
        <taxon>Eukaryota</taxon>
        <taxon>Metazoa</taxon>
        <taxon>Chordata</taxon>
        <taxon>Craniata</taxon>
        <taxon>Vertebrata</taxon>
        <taxon>Euteleostomi</taxon>
        <taxon>Amphibia</taxon>
        <taxon>Batrachia</taxon>
        <taxon>Anura</taxon>
        <taxon>Pipoidea</taxon>
        <taxon>Pipidae</taxon>
        <taxon>Xenopodinae</taxon>
        <taxon>Xenopus</taxon>
        <taxon>Xenopus</taxon>
    </lineage>
</organism>
<feature type="domain" description="Tyrosine specific protein phosphatases" evidence="15">
    <location>
        <begin position="87"/>
        <end position="142"/>
    </location>
</feature>
<dbReference type="InterPro" id="IPR020422">
    <property type="entry name" value="TYR_PHOSPHATASE_DUAL_dom"/>
</dbReference>
<dbReference type="CDD" id="cd14573">
    <property type="entry name" value="DUSP18_21"/>
    <property type="match status" value="1"/>
</dbReference>
<evidence type="ECO:0000313" key="16">
    <source>
        <dbReference type="EMBL" id="AAI06455.1"/>
    </source>
</evidence>
<dbReference type="GO" id="GO:0005634">
    <property type="term" value="C:nucleus"/>
    <property type="evidence" value="ECO:0007669"/>
    <property type="project" value="UniProtKB-SubCell"/>
</dbReference>
<evidence type="ECO:0000259" key="14">
    <source>
        <dbReference type="PROSITE" id="PS50054"/>
    </source>
</evidence>
<evidence type="ECO:0000256" key="9">
    <source>
        <dbReference type="ARBA" id="ARBA00023128"/>
    </source>
</evidence>
<keyword evidence="5" id="KW-0963">Cytoplasm</keyword>
<keyword evidence="11" id="KW-0539">Nucleus</keyword>
<dbReference type="PROSITE" id="PS00383">
    <property type="entry name" value="TYR_PHOSPHATASE_1"/>
    <property type="match status" value="1"/>
</dbReference>
<dbReference type="SMART" id="SM00195">
    <property type="entry name" value="DSPc"/>
    <property type="match status" value="1"/>
</dbReference>
<evidence type="ECO:0000256" key="3">
    <source>
        <dbReference type="ARBA" id="ARBA00004637"/>
    </source>
</evidence>
<dbReference type="SUPFAM" id="SSF52799">
    <property type="entry name" value="(Phosphotyrosine protein) phosphatases II"/>
    <property type="match status" value="1"/>
</dbReference>
<keyword evidence="8" id="KW-0904">Protein phosphatase</keyword>
<dbReference type="PANTHER" id="PTHR46495">
    <property type="entry name" value="DUAL SPECIFICITY PROTEIN PHOSPHATASE 21"/>
    <property type="match status" value="1"/>
</dbReference>
<dbReference type="DNASU" id="734809"/>
<dbReference type="GO" id="GO:0017017">
    <property type="term" value="F:MAP kinase tyrosine/serine/threonine phosphatase activity"/>
    <property type="evidence" value="ECO:0007669"/>
    <property type="project" value="InterPro"/>
</dbReference>
<feature type="domain" description="Tyrosine-protein phosphatase" evidence="14">
    <location>
        <begin position="22"/>
        <end position="163"/>
    </location>
</feature>
<comment type="subcellular location">
    <subcellularLocation>
        <location evidence="2">Cytoplasm</location>
    </subcellularLocation>
    <subcellularLocation>
        <location evidence="3">Mitochondrion inner membrane</location>
        <topology evidence="3">Peripheral membrane protein</topology>
    </subcellularLocation>
    <subcellularLocation>
        <location evidence="1">Nucleus</location>
    </subcellularLocation>
</comment>
<dbReference type="PRINTS" id="PR01910">
    <property type="entry name" value="ADSPHPHTASEB"/>
</dbReference>
<keyword evidence="6" id="KW-0999">Mitochondrion inner membrane</keyword>
<dbReference type="InterPro" id="IPR000387">
    <property type="entry name" value="Tyr_Pase_dom"/>
</dbReference>
<evidence type="ECO:0000256" key="10">
    <source>
        <dbReference type="ARBA" id="ARBA00023136"/>
    </source>
</evidence>
<dbReference type="InterPro" id="IPR016130">
    <property type="entry name" value="Tyr_Pase_AS"/>
</dbReference>
<dbReference type="GO" id="GO:0004722">
    <property type="term" value="F:protein serine/threonine phosphatase activity"/>
    <property type="evidence" value="ECO:0007669"/>
    <property type="project" value="UniProtKB-EC"/>
</dbReference>
<evidence type="ECO:0000313" key="17">
    <source>
        <dbReference type="Proteomes" id="UP000186698"/>
    </source>
</evidence>
<sequence>MTRQTEERMCHLSISKGSFLPGLNRISEGLYLASAKAASNRTLLATHRITCVINVSQEIAKNEAPELEYVNIPVSDTPDTCLLQYFEDIADKIHTVKAGGGNTLLHCVAGISRSPTLCLAFLMKYHGLSLQAAHDWVKTCRPIIRPNLGFWTQLMTYEMSLFGKNTVTIIDSPVGPIPSIYEKETKNFIPF</sequence>
<dbReference type="PANTHER" id="PTHR46495:SF1">
    <property type="entry name" value="DUAL SPECIFICITY PHOSPHATASE 21"/>
    <property type="match status" value="1"/>
</dbReference>
<comment type="similarity">
    <text evidence="4">Belongs to the protein-tyrosine phosphatase family. Non-receptor class dual specificity subfamily.</text>
</comment>
<dbReference type="Proteomes" id="UP000186698">
    <property type="component" value="Chromosome 1L"/>
</dbReference>
<dbReference type="InterPro" id="IPR029021">
    <property type="entry name" value="Prot-tyrosine_phosphatase-like"/>
</dbReference>
<comment type="catalytic activity">
    <reaction evidence="13">
        <text>O-phospho-L-threonyl-[protein] + H2O = L-threonyl-[protein] + phosphate</text>
        <dbReference type="Rhea" id="RHEA:47004"/>
        <dbReference type="Rhea" id="RHEA-COMP:11060"/>
        <dbReference type="Rhea" id="RHEA-COMP:11605"/>
        <dbReference type="ChEBI" id="CHEBI:15377"/>
        <dbReference type="ChEBI" id="CHEBI:30013"/>
        <dbReference type="ChEBI" id="CHEBI:43474"/>
        <dbReference type="ChEBI" id="CHEBI:61977"/>
        <dbReference type="EC" id="3.1.3.16"/>
    </reaction>
</comment>
<evidence type="ECO:0000256" key="8">
    <source>
        <dbReference type="ARBA" id="ARBA00022912"/>
    </source>
</evidence>
<evidence type="ECO:0000313" key="18">
    <source>
        <dbReference type="RefSeq" id="NP_001089745.1"/>
    </source>
</evidence>
<dbReference type="KEGG" id="xla:734809"/>
<name>Q3KQ00_XENLA</name>
<evidence type="ECO:0000313" key="19">
    <source>
        <dbReference type="Xenbase" id="XB-GENE-1018369"/>
    </source>
</evidence>
<evidence type="ECO:0000256" key="7">
    <source>
        <dbReference type="ARBA" id="ARBA00022801"/>
    </source>
</evidence>
<reference evidence="16" key="2">
    <citation type="submission" date="2005-10" db="EMBL/GenBank/DDBJ databases">
        <authorList>
            <consortium name="NIH - Xenopus Gene Collection (XGC) project"/>
        </authorList>
    </citation>
    <scope>NUCLEOTIDE SEQUENCE [LARGE SCALE MRNA]</scope>
    <source>
        <tissue evidence="16">Testis</tissue>
    </source>
</reference>
<evidence type="ECO:0000256" key="5">
    <source>
        <dbReference type="ARBA" id="ARBA00022490"/>
    </source>
</evidence>
<reference evidence="18" key="3">
    <citation type="submission" date="2025-04" db="UniProtKB">
        <authorList>
            <consortium name="RefSeq"/>
        </authorList>
    </citation>
    <scope>IDENTIFICATION</scope>
</reference>
<gene>
    <name evidence="18 19" type="primary">dusp18.L</name>
    <name evidence="18" type="synonym">dusp18</name>
    <name evidence="16" type="synonym">MGC131167</name>
</gene>
<dbReference type="InterPro" id="IPR020420">
    <property type="entry name" value="Atypical_DUSP_subfamB"/>
</dbReference>